<comment type="caution">
    <text evidence="2">The sequence shown here is derived from an EMBL/GenBank/DDBJ whole genome shotgun (WGS) entry which is preliminary data.</text>
</comment>
<name>G9YUH7_FLAPL</name>
<keyword evidence="1" id="KW-0732">Signal</keyword>
<proteinExistence type="predicted"/>
<feature type="signal peptide" evidence="1">
    <location>
        <begin position="1"/>
        <end position="26"/>
    </location>
</feature>
<evidence type="ECO:0000256" key="1">
    <source>
        <dbReference type="SAM" id="SignalP"/>
    </source>
</evidence>
<dbReference type="GeneID" id="63971452"/>
<dbReference type="EMBL" id="AGCK01000257">
    <property type="protein sequence ID" value="EHM42297.1"/>
    <property type="molecule type" value="Genomic_DNA"/>
</dbReference>
<reference evidence="2 3" key="1">
    <citation type="submission" date="2011-08" db="EMBL/GenBank/DDBJ databases">
        <authorList>
            <person name="Weinstock G."/>
            <person name="Sodergren E."/>
            <person name="Clifton S."/>
            <person name="Fulton L."/>
            <person name="Fulton B."/>
            <person name="Courtney L."/>
            <person name="Fronick C."/>
            <person name="Harrison M."/>
            <person name="Strong C."/>
            <person name="Farmer C."/>
            <person name="Delahaunty K."/>
            <person name="Markovic C."/>
            <person name="Hall O."/>
            <person name="Minx P."/>
            <person name="Tomlinson C."/>
            <person name="Mitreva M."/>
            <person name="Hou S."/>
            <person name="Chen J."/>
            <person name="Wollam A."/>
            <person name="Pepin K.H."/>
            <person name="Johnson M."/>
            <person name="Bhonagiri V."/>
            <person name="Zhang X."/>
            <person name="Suruliraj S."/>
            <person name="Warren W."/>
            <person name="Chinwalla A."/>
            <person name="Mardis E.R."/>
            <person name="Wilson R.K."/>
        </authorList>
    </citation>
    <scope>NUCLEOTIDE SEQUENCE [LARGE SCALE GENOMIC DNA]</scope>
    <source>
        <strain evidence="2 3">ATCC 29863</strain>
    </source>
</reference>
<evidence type="ECO:0000313" key="3">
    <source>
        <dbReference type="Proteomes" id="UP000004459"/>
    </source>
</evidence>
<organism evidence="2 3">
    <name type="scientific">Flavonifractor plautii ATCC 29863</name>
    <dbReference type="NCBI Taxonomy" id="411475"/>
    <lineage>
        <taxon>Bacteria</taxon>
        <taxon>Bacillati</taxon>
        <taxon>Bacillota</taxon>
        <taxon>Clostridia</taxon>
        <taxon>Eubacteriales</taxon>
        <taxon>Oscillospiraceae</taxon>
        <taxon>Flavonifractor</taxon>
    </lineage>
</organism>
<dbReference type="PROSITE" id="PS51257">
    <property type="entry name" value="PROKAR_LIPOPROTEIN"/>
    <property type="match status" value="1"/>
</dbReference>
<dbReference type="Proteomes" id="UP000004459">
    <property type="component" value="Unassembled WGS sequence"/>
</dbReference>
<gene>
    <name evidence="2" type="ORF">HMPREF0372_03191</name>
</gene>
<feature type="chain" id="PRO_5003529292" description="Ig-like domain-containing protein" evidence="1">
    <location>
        <begin position="27"/>
        <end position="166"/>
    </location>
</feature>
<dbReference type="AlphaFoldDB" id="G9YUH7"/>
<dbReference type="HOGENOM" id="CLU_1600282_0_0_9"/>
<sequence length="166" mass="17942">MKKVIVSIATACVLFISCGDIPPAMAAESSALCLSSAESPIETGVIEYEDLFCDMLDPAAVSDVGLRSTTRATNRIEWSLSAGEVAAMDTAYTLEADELVTINCTYSPRTADLDFGLITPDGTFRFTSGSNGSIHTTIRVNETGNYYFTVRNNTSRTVEVLGYVYY</sequence>
<dbReference type="PATRIC" id="fig|411475.3.peg.2757"/>
<dbReference type="Gene3D" id="2.60.120.380">
    <property type="match status" value="1"/>
</dbReference>
<accession>G9YUH7</accession>
<evidence type="ECO:0008006" key="4">
    <source>
        <dbReference type="Google" id="ProtNLM"/>
    </source>
</evidence>
<dbReference type="RefSeq" id="WP_007493586.1">
    <property type="nucleotide sequence ID" value="NZ_JH417818.1"/>
</dbReference>
<evidence type="ECO:0000313" key="2">
    <source>
        <dbReference type="EMBL" id="EHM42297.1"/>
    </source>
</evidence>
<protein>
    <recommendedName>
        <fullName evidence="4">Ig-like domain-containing protein</fullName>
    </recommendedName>
</protein>